<protein>
    <submittedName>
        <fullName evidence="1">Uncharacterized protein</fullName>
    </submittedName>
</protein>
<dbReference type="AlphaFoldDB" id="A0A859QDP3"/>
<dbReference type="KEGG" id="emx:FKV68_03285"/>
<sequence>MDLLGGGSKSMQASRLLAVLWLFCASFAMQVIAVGQSVSSRTSGAPAGNVAVPDTGSSDRPAVRQGSRAVTLPDLRFVGERADGKSTTGGDLPPVLPFDFVNLPALENARPPLFPRADIVAGAQLFSERIRAPPEA</sequence>
<organism evidence="1 2">
    <name type="scientific">Sinorhizobium mexicanum</name>
    <dbReference type="NCBI Taxonomy" id="375549"/>
    <lineage>
        <taxon>Bacteria</taxon>
        <taxon>Pseudomonadati</taxon>
        <taxon>Pseudomonadota</taxon>
        <taxon>Alphaproteobacteria</taxon>
        <taxon>Hyphomicrobiales</taxon>
        <taxon>Rhizobiaceae</taxon>
        <taxon>Sinorhizobium/Ensifer group</taxon>
        <taxon>Sinorhizobium</taxon>
    </lineage>
</organism>
<reference evidence="1 2" key="1">
    <citation type="submission" date="2019-06" db="EMBL/GenBank/DDBJ databases">
        <title>Complete genome sequence of Ensifer mexicanus ITTG R7 isolated from nodules of Acacia angustissima (Mill.) Kuntze.</title>
        <authorList>
            <person name="Rincon-Rosales R."/>
            <person name="Rogel M.A."/>
            <person name="Guerrero G."/>
            <person name="Rincon-Molina C.I."/>
            <person name="Lopez-Lopez A."/>
            <person name="Martinez-Romero E."/>
        </authorList>
    </citation>
    <scope>NUCLEOTIDE SEQUENCE [LARGE SCALE GENOMIC DNA]</scope>
    <source>
        <strain evidence="1 2">ITTG R7</strain>
    </source>
</reference>
<dbReference type="Proteomes" id="UP000510721">
    <property type="component" value="Chromosome"/>
</dbReference>
<dbReference type="RefSeq" id="WP_180940115.1">
    <property type="nucleotide sequence ID" value="NZ_CP041238.1"/>
</dbReference>
<evidence type="ECO:0000313" key="1">
    <source>
        <dbReference type="EMBL" id="QLL60534.1"/>
    </source>
</evidence>
<dbReference type="EMBL" id="CP041238">
    <property type="protein sequence ID" value="QLL60534.1"/>
    <property type="molecule type" value="Genomic_DNA"/>
</dbReference>
<accession>A0A859QDP3</accession>
<gene>
    <name evidence="1" type="ORF">FKV68_03285</name>
</gene>
<proteinExistence type="predicted"/>
<evidence type="ECO:0000313" key="2">
    <source>
        <dbReference type="Proteomes" id="UP000510721"/>
    </source>
</evidence>
<keyword evidence="2" id="KW-1185">Reference proteome</keyword>
<name>A0A859QDP3_9HYPH</name>